<evidence type="ECO:0000259" key="6">
    <source>
        <dbReference type="PROSITE" id="PS51898"/>
    </source>
</evidence>
<evidence type="ECO:0000256" key="2">
    <source>
        <dbReference type="ARBA" id="ARBA00023125"/>
    </source>
</evidence>
<dbReference type="eggNOG" id="COG0582">
    <property type="taxonomic scope" value="Bacteria"/>
</dbReference>
<evidence type="ECO:0000256" key="5">
    <source>
        <dbReference type="SAM" id="MobiDB-lite"/>
    </source>
</evidence>
<name>I0IF90_PHYMF</name>
<keyword evidence="1" id="KW-0229">DNA integration</keyword>
<dbReference type="STRING" id="1142394.PSMK_17690"/>
<dbReference type="KEGG" id="phm:PSMK_17690"/>
<dbReference type="GO" id="GO:0015074">
    <property type="term" value="P:DNA integration"/>
    <property type="evidence" value="ECO:0007669"/>
    <property type="project" value="UniProtKB-KW"/>
</dbReference>
<reference evidence="8 9" key="1">
    <citation type="submission" date="2012-02" db="EMBL/GenBank/DDBJ databases">
        <title>Complete genome sequence of Phycisphaera mikurensis NBRC 102666.</title>
        <authorList>
            <person name="Ankai A."/>
            <person name="Hosoyama A."/>
            <person name="Terui Y."/>
            <person name="Sekine M."/>
            <person name="Fukai R."/>
            <person name="Kato Y."/>
            <person name="Nakamura S."/>
            <person name="Yamada-Narita S."/>
            <person name="Kawakoshi A."/>
            <person name="Fukunaga Y."/>
            <person name="Yamazaki S."/>
            <person name="Fujita N."/>
        </authorList>
    </citation>
    <scope>NUCLEOTIDE SEQUENCE [LARGE SCALE GENOMIC DNA]</scope>
    <source>
        <strain evidence="9">NBRC 102666 / KCTC 22515 / FYK2301M01</strain>
    </source>
</reference>
<evidence type="ECO:0000313" key="9">
    <source>
        <dbReference type="Proteomes" id="UP000007881"/>
    </source>
</evidence>
<dbReference type="SUPFAM" id="SSF56349">
    <property type="entry name" value="DNA breaking-rejoining enzymes"/>
    <property type="match status" value="1"/>
</dbReference>
<dbReference type="PROSITE" id="PS51900">
    <property type="entry name" value="CB"/>
    <property type="match status" value="1"/>
</dbReference>
<feature type="domain" description="Tyr recombinase" evidence="6">
    <location>
        <begin position="200"/>
        <end position="384"/>
    </location>
</feature>
<dbReference type="GO" id="GO:0003677">
    <property type="term" value="F:DNA binding"/>
    <property type="evidence" value="ECO:0007669"/>
    <property type="project" value="UniProtKB-UniRule"/>
</dbReference>
<dbReference type="InterPro" id="IPR010998">
    <property type="entry name" value="Integrase_recombinase_N"/>
</dbReference>
<dbReference type="Proteomes" id="UP000007881">
    <property type="component" value="Chromosome"/>
</dbReference>
<dbReference type="InterPro" id="IPR044068">
    <property type="entry name" value="CB"/>
</dbReference>
<dbReference type="InterPro" id="IPR013762">
    <property type="entry name" value="Integrase-like_cat_sf"/>
</dbReference>
<keyword evidence="3" id="KW-0233">DNA recombination</keyword>
<keyword evidence="9" id="KW-1185">Reference proteome</keyword>
<feature type="domain" description="Core-binding (CB)" evidence="7">
    <location>
        <begin position="90"/>
        <end position="177"/>
    </location>
</feature>
<dbReference type="InterPro" id="IPR002104">
    <property type="entry name" value="Integrase_catalytic"/>
</dbReference>
<evidence type="ECO:0000256" key="1">
    <source>
        <dbReference type="ARBA" id="ARBA00022908"/>
    </source>
</evidence>
<dbReference type="HOGENOM" id="CLU_686744_0_0_0"/>
<keyword evidence="2 4" id="KW-0238">DNA-binding</keyword>
<organism evidence="8 9">
    <name type="scientific">Phycisphaera mikurensis (strain NBRC 102666 / KCTC 22515 / FYK2301M01)</name>
    <dbReference type="NCBI Taxonomy" id="1142394"/>
    <lineage>
        <taxon>Bacteria</taxon>
        <taxon>Pseudomonadati</taxon>
        <taxon>Planctomycetota</taxon>
        <taxon>Phycisphaerae</taxon>
        <taxon>Phycisphaerales</taxon>
        <taxon>Phycisphaeraceae</taxon>
        <taxon>Phycisphaera</taxon>
    </lineage>
</organism>
<feature type="region of interest" description="Disordered" evidence="5">
    <location>
        <begin position="407"/>
        <end position="447"/>
    </location>
</feature>
<evidence type="ECO:0000256" key="3">
    <source>
        <dbReference type="ARBA" id="ARBA00023172"/>
    </source>
</evidence>
<accession>I0IF90</accession>
<dbReference type="CDD" id="cd00397">
    <property type="entry name" value="DNA_BRE_C"/>
    <property type="match status" value="1"/>
</dbReference>
<dbReference type="PROSITE" id="PS51898">
    <property type="entry name" value="TYR_RECOMBINASE"/>
    <property type="match status" value="1"/>
</dbReference>
<dbReference type="Gene3D" id="1.10.443.10">
    <property type="entry name" value="Intergrase catalytic core"/>
    <property type="match status" value="1"/>
</dbReference>
<dbReference type="GO" id="GO:0006310">
    <property type="term" value="P:DNA recombination"/>
    <property type="evidence" value="ECO:0007669"/>
    <property type="project" value="UniProtKB-KW"/>
</dbReference>
<evidence type="ECO:0000259" key="7">
    <source>
        <dbReference type="PROSITE" id="PS51900"/>
    </source>
</evidence>
<evidence type="ECO:0000256" key="4">
    <source>
        <dbReference type="PROSITE-ProRule" id="PRU01248"/>
    </source>
</evidence>
<dbReference type="InterPro" id="IPR011010">
    <property type="entry name" value="DNA_brk_join_enz"/>
</dbReference>
<dbReference type="EMBL" id="AP012338">
    <property type="protein sequence ID" value="BAM03928.1"/>
    <property type="molecule type" value="Genomic_DNA"/>
</dbReference>
<sequence>MASMTTDPRGNVRVYVRLRDGRRRAVWLGKMAKRRAEQVAAHVGELEAAGAAGLEPTPPTRAWLSRVEGTLRERLVACGLAEPLEAAATATLGELSEAWLKTKAATKKPNTVRRLGQSRRYLLEHFGADRNPDTVTAGDADDWRAWMRGTGPGRKGLAEATTRKTTGDLRDLFRYGRRKKLVGEAVDPFGHLPITSMPNPERAAYVPEADALAVLAELQGRGALSTGELRTLFILARWGGVRIPSEVEGMLWADVDWAAGRLLVRSPKTAGHAGHETREVPLFPELLEALRETFEAAPAGAVHVVPYAATRTGQAFRKPVLAAIDRAGLKPWPRLFHALRASRQTDLNDRYAGHVVAAWLGNSEKVADAHYNRITADHWARAVAEPGADVGGAAGAEAGVVRPVVRAPRARGGTGNEKPPVRGTGGHRGAVRTGPLPPRGVEPLFSP</sequence>
<dbReference type="AlphaFoldDB" id="I0IF90"/>
<gene>
    <name evidence="8" type="ordered locus">PSMK_17690</name>
</gene>
<evidence type="ECO:0000313" key="8">
    <source>
        <dbReference type="EMBL" id="BAM03928.1"/>
    </source>
</evidence>
<protein>
    <submittedName>
        <fullName evidence="8">Phage integrase family protein</fullName>
    </submittedName>
</protein>
<proteinExistence type="predicted"/>
<dbReference type="Gene3D" id="1.10.150.130">
    <property type="match status" value="1"/>
</dbReference>
<feature type="compositionally biased region" description="Pro residues" evidence="5">
    <location>
        <begin position="435"/>
        <end position="447"/>
    </location>
</feature>